<name>A0AAN7JAF2_QUERU</name>
<dbReference type="CDD" id="cd17920">
    <property type="entry name" value="DEXHc_RecQ"/>
    <property type="match status" value="1"/>
</dbReference>
<dbReference type="Pfam" id="PF00270">
    <property type="entry name" value="DEAD"/>
    <property type="match status" value="1"/>
</dbReference>
<evidence type="ECO:0000313" key="3">
    <source>
        <dbReference type="EMBL" id="KAK4604017.1"/>
    </source>
</evidence>
<dbReference type="PANTHER" id="PTHR13710">
    <property type="entry name" value="DNA HELICASE RECQ FAMILY MEMBER"/>
    <property type="match status" value="1"/>
</dbReference>
<gene>
    <name evidence="3" type="ORF">RGQ29_012500</name>
</gene>
<dbReference type="Proteomes" id="UP001324115">
    <property type="component" value="Unassembled WGS sequence"/>
</dbReference>
<dbReference type="PROSITE" id="PS51192">
    <property type="entry name" value="HELICASE_ATP_BIND_1"/>
    <property type="match status" value="1"/>
</dbReference>
<organism evidence="3 4">
    <name type="scientific">Quercus rubra</name>
    <name type="common">Northern red oak</name>
    <name type="synonym">Quercus borealis</name>
    <dbReference type="NCBI Taxonomy" id="3512"/>
    <lineage>
        <taxon>Eukaryota</taxon>
        <taxon>Viridiplantae</taxon>
        <taxon>Streptophyta</taxon>
        <taxon>Embryophyta</taxon>
        <taxon>Tracheophyta</taxon>
        <taxon>Spermatophyta</taxon>
        <taxon>Magnoliopsida</taxon>
        <taxon>eudicotyledons</taxon>
        <taxon>Gunneridae</taxon>
        <taxon>Pentapetalae</taxon>
        <taxon>rosids</taxon>
        <taxon>fabids</taxon>
        <taxon>Fagales</taxon>
        <taxon>Fagaceae</taxon>
        <taxon>Quercus</taxon>
    </lineage>
</organism>
<dbReference type="PANTHER" id="PTHR13710:SF155">
    <property type="entry name" value="ATP-DEPENDENT DNA HELICASE Q-LIKE 3"/>
    <property type="match status" value="1"/>
</dbReference>
<dbReference type="SUPFAM" id="SSF52540">
    <property type="entry name" value="P-loop containing nucleoside triphosphate hydrolases"/>
    <property type="match status" value="1"/>
</dbReference>
<dbReference type="GO" id="GO:0005524">
    <property type="term" value="F:ATP binding"/>
    <property type="evidence" value="ECO:0007669"/>
    <property type="project" value="InterPro"/>
</dbReference>
<dbReference type="GO" id="GO:0043138">
    <property type="term" value="F:3'-5' DNA helicase activity"/>
    <property type="evidence" value="ECO:0007669"/>
    <property type="project" value="TreeGrafter"/>
</dbReference>
<dbReference type="GO" id="GO:0005694">
    <property type="term" value="C:chromosome"/>
    <property type="evidence" value="ECO:0007669"/>
    <property type="project" value="TreeGrafter"/>
</dbReference>
<dbReference type="Gene3D" id="3.40.50.300">
    <property type="entry name" value="P-loop containing nucleotide triphosphate hydrolases"/>
    <property type="match status" value="1"/>
</dbReference>
<dbReference type="InterPro" id="IPR014001">
    <property type="entry name" value="Helicase_ATP-bd"/>
</dbReference>
<dbReference type="InterPro" id="IPR011545">
    <property type="entry name" value="DEAD/DEAH_box_helicase_dom"/>
</dbReference>
<dbReference type="GO" id="GO:0005737">
    <property type="term" value="C:cytoplasm"/>
    <property type="evidence" value="ECO:0007669"/>
    <property type="project" value="TreeGrafter"/>
</dbReference>
<reference evidence="3 4" key="1">
    <citation type="journal article" date="2023" name="G3 (Bethesda)">
        <title>A haplotype-resolved chromosome-scale genome for Quercus rubra L. provides insights into the genetics of adaptive traits for red oak species.</title>
        <authorList>
            <person name="Kapoor B."/>
            <person name="Jenkins J."/>
            <person name="Schmutz J."/>
            <person name="Zhebentyayeva T."/>
            <person name="Kuelheim C."/>
            <person name="Coggeshall M."/>
            <person name="Heim C."/>
            <person name="Lasky J.R."/>
            <person name="Leites L."/>
            <person name="Islam-Faridi N."/>
            <person name="Romero-Severson J."/>
            <person name="DeLeo V.L."/>
            <person name="Lucas S.M."/>
            <person name="Lazic D."/>
            <person name="Gailing O."/>
            <person name="Carlson J."/>
            <person name="Staton M."/>
        </authorList>
    </citation>
    <scope>NUCLEOTIDE SEQUENCE [LARGE SCALE GENOMIC DNA]</scope>
    <source>
        <strain evidence="3">Pseudo-F2</strain>
    </source>
</reference>
<keyword evidence="4" id="KW-1185">Reference proteome</keyword>
<accession>A0AAN7JAF2</accession>
<evidence type="ECO:0000259" key="2">
    <source>
        <dbReference type="PROSITE" id="PS51192"/>
    </source>
</evidence>
<dbReference type="EMBL" id="JAXUIC010000002">
    <property type="protein sequence ID" value="KAK4604017.1"/>
    <property type="molecule type" value="Genomic_DNA"/>
</dbReference>
<protein>
    <recommendedName>
        <fullName evidence="2">Helicase ATP-binding domain-containing protein</fullName>
    </recommendedName>
</protein>
<evidence type="ECO:0000313" key="4">
    <source>
        <dbReference type="Proteomes" id="UP001324115"/>
    </source>
</evidence>
<evidence type="ECO:0000256" key="1">
    <source>
        <dbReference type="ARBA" id="ARBA00005446"/>
    </source>
</evidence>
<dbReference type="AlphaFoldDB" id="A0AAN7JAF2"/>
<dbReference type="GO" id="GO:0009378">
    <property type="term" value="F:four-way junction helicase activity"/>
    <property type="evidence" value="ECO:0007669"/>
    <property type="project" value="TreeGrafter"/>
</dbReference>
<comment type="caution">
    <text evidence="3">The sequence shown here is derived from an EMBL/GenBank/DDBJ whole genome shotgun (WGS) entry which is preliminary data.</text>
</comment>
<sequence>MALTEIGIAAEYLSSTQTSDVKNKIHEDLDSGKPSVRLLYVTPELISTLGFMSKLTKIYTRGLLNLIAIDEAHCISSWGHDFRPSYHKLSSLRSRLPNVPILALTATAVPKVQQDVMESLCLQNPLVLKSSFNRPNIYYEVHYKDLLVHAYADV</sequence>
<feature type="domain" description="Helicase ATP-binding" evidence="2">
    <location>
        <begin position="1"/>
        <end position="126"/>
    </location>
</feature>
<dbReference type="GO" id="GO:0000724">
    <property type="term" value="P:double-strand break repair via homologous recombination"/>
    <property type="evidence" value="ECO:0007669"/>
    <property type="project" value="TreeGrafter"/>
</dbReference>
<comment type="similarity">
    <text evidence="1">Belongs to the helicase family. RecQ subfamily.</text>
</comment>
<dbReference type="InterPro" id="IPR027417">
    <property type="entry name" value="P-loop_NTPase"/>
</dbReference>
<proteinExistence type="inferred from homology"/>
<dbReference type="GO" id="GO:0003676">
    <property type="term" value="F:nucleic acid binding"/>
    <property type="evidence" value="ECO:0007669"/>
    <property type="project" value="InterPro"/>
</dbReference>